<proteinExistence type="predicted"/>
<comment type="caution">
    <text evidence="1">The sequence shown here is derived from an EMBL/GenBank/DDBJ whole genome shotgun (WGS) entry which is preliminary data.</text>
</comment>
<dbReference type="EMBL" id="CAMTCP010000270">
    <property type="protein sequence ID" value="CAI3673193.1"/>
    <property type="molecule type" value="Genomic_DNA"/>
</dbReference>
<sequence length="38" mass="4438">MPLSDALKEKLSYHNTIWKSQVVVMNDMLAKQYNLIKS</sequence>
<reference evidence="1" key="1">
    <citation type="submission" date="2022-10" db="EMBL/GenBank/DDBJ databases">
        <authorList>
            <person name="Aires J."/>
            <person name="Mesa V."/>
        </authorList>
    </citation>
    <scope>NUCLEOTIDE SEQUENCE</scope>
    <source>
        <strain evidence="1">Clostridium neonatale JD116</strain>
    </source>
</reference>
<gene>
    <name evidence="1" type="ORF">CNEO2_60056</name>
</gene>
<evidence type="ECO:0000313" key="2">
    <source>
        <dbReference type="Proteomes" id="UP001189143"/>
    </source>
</evidence>
<evidence type="ECO:0000313" key="1">
    <source>
        <dbReference type="EMBL" id="CAI3673193.1"/>
    </source>
</evidence>
<dbReference type="AlphaFoldDB" id="A0AAD1YI22"/>
<name>A0AAD1YI22_9CLOT</name>
<protein>
    <submittedName>
        <fullName evidence="1">Uncharacterized protein</fullName>
    </submittedName>
</protein>
<organism evidence="1 2">
    <name type="scientific">Clostridium neonatale</name>
    <dbReference type="NCBI Taxonomy" id="137838"/>
    <lineage>
        <taxon>Bacteria</taxon>
        <taxon>Bacillati</taxon>
        <taxon>Bacillota</taxon>
        <taxon>Clostridia</taxon>
        <taxon>Eubacteriales</taxon>
        <taxon>Clostridiaceae</taxon>
        <taxon>Clostridium</taxon>
    </lineage>
</organism>
<dbReference type="Proteomes" id="UP001189143">
    <property type="component" value="Unassembled WGS sequence"/>
</dbReference>
<accession>A0AAD1YI22</accession>